<dbReference type="OrthoDB" id="9809746at2"/>
<organism evidence="1 2">
    <name type="scientific">Wenzhouxiangella marina</name>
    <dbReference type="NCBI Taxonomy" id="1579979"/>
    <lineage>
        <taxon>Bacteria</taxon>
        <taxon>Pseudomonadati</taxon>
        <taxon>Pseudomonadota</taxon>
        <taxon>Gammaproteobacteria</taxon>
        <taxon>Chromatiales</taxon>
        <taxon>Wenzhouxiangellaceae</taxon>
        <taxon>Wenzhouxiangella</taxon>
    </lineage>
</organism>
<reference evidence="1 2" key="1">
    <citation type="submission" date="2015-07" db="EMBL/GenBank/DDBJ databases">
        <authorList>
            <person name="Noorani M."/>
        </authorList>
    </citation>
    <scope>NUCLEOTIDE SEQUENCE [LARGE SCALE GENOMIC DNA]</scope>
    <source>
        <strain evidence="1 2">KCTC 42284</strain>
    </source>
</reference>
<gene>
    <name evidence="1" type="ORF">WM2015_2879</name>
</gene>
<evidence type="ECO:0000313" key="2">
    <source>
        <dbReference type="Proteomes" id="UP000066624"/>
    </source>
</evidence>
<dbReference type="RefSeq" id="WP_049726738.1">
    <property type="nucleotide sequence ID" value="NZ_CP012154.1"/>
</dbReference>
<accession>A0A0K0Y044</accession>
<protein>
    <submittedName>
        <fullName evidence="1">Uncharacterized protein</fullName>
    </submittedName>
</protein>
<name>A0A0K0Y044_9GAMM</name>
<dbReference type="KEGG" id="wma:WM2015_2879"/>
<sequence length="176" mass="18312">MRNEILGLLGLTLVACGASDGESSSAASGGSQLADGGSFTVSDTLGGGFDSSSPRARARFVSGDLIELRGGNHMVRAQVSGMPDSGPGESTDFIRNNTMYSTEIEIDGQMLRVGCRPGDPIEGRFQRSAFSDSHMSGELEFVLVSCDNFVSGEPVEVPGLPMTVSASFEDLPIASP</sequence>
<proteinExistence type="predicted"/>
<dbReference type="PROSITE" id="PS51257">
    <property type="entry name" value="PROKAR_LIPOPROTEIN"/>
    <property type="match status" value="1"/>
</dbReference>
<keyword evidence="2" id="KW-1185">Reference proteome</keyword>
<dbReference type="EMBL" id="CP012154">
    <property type="protein sequence ID" value="AKS43236.1"/>
    <property type="molecule type" value="Genomic_DNA"/>
</dbReference>
<evidence type="ECO:0000313" key="1">
    <source>
        <dbReference type="EMBL" id="AKS43236.1"/>
    </source>
</evidence>
<dbReference type="AlphaFoldDB" id="A0A0K0Y044"/>
<dbReference type="Proteomes" id="UP000066624">
    <property type="component" value="Chromosome"/>
</dbReference>